<dbReference type="GO" id="GO:0070475">
    <property type="term" value="P:rRNA base methylation"/>
    <property type="evidence" value="ECO:0007669"/>
    <property type="project" value="TreeGrafter"/>
</dbReference>
<keyword evidence="3 4" id="KW-0949">S-adenosyl-L-methionine</keyword>
<evidence type="ECO:0000313" key="7">
    <source>
        <dbReference type="Proteomes" id="UP000305887"/>
    </source>
</evidence>
<feature type="binding site" evidence="4">
    <location>
        <position position="243"/>
    </location>
    <ligand>
        <name>S-adenosyl-L-methionine</name>
        <dbReference type="ChEBI" id="CHEBI:59789"/>
    </ligand>
</feature>
<feature type="active site" evidence="5">
    <location>
        <position position="364"/>
    </location>
</feature>
<dbReference type="AlphaFoldDB" id="A0A5C4MQK7"/>
<dbReference type="GO" id="GO:0070041">
    <property type="term" value="F:rRNA (uridine-C5-)-methyltransferase activity"/>
    <property type="evidence" value="ECO:0007669"/>
    <property type="project" value="TreeGrafter"/>
</dbReference>
<evidence type="ECO:0000313" key="6">
    <source>
        <dbReference type="EMBL" id="TNC48142.1"/>
    </source>
</evidence>
<evidence type="ECO:0000256" key="5">
    <source>
        <dbReference type="PROSITE-ProRule" id="PRU10015"/>
    </source>
</evidence>
<dbReference type="Proteomes" id="UP000305887">
    <property type="component" value="Unassembled WGS sequence"/>
</dbReference>
<proteinExistence type="inferred from homology"/>
<dbReference type="Gene3D" id="2.40.50.1070">
    <property type="match status" value="1"/>
</dbReference>
<dbReference type="RefSeq" id="WP_139077839.1">
    <property type="nucleotide sequence ID" value="NZ_VDFU01000019.1"/>
</dbReference>
<dbReference type="EMBL" id="VDFU01000019">
    <property type="protein sequence ID" value="TNC48142.1"/>
    <property type="molecule type" value="Genomic_DNA"/>
</dbReference>
<keyword evidence="7" id="KW-1185">Reference proteome</keyword>
<sequence length="407" mass="43767">MTVLPDPATLRVATLTHHGQGRLEDGRLVPRTLPGEEVEPRPDGTWRIRTPSADRVGPPCPHFNSCGGCAMQHASDTFVAEWKAGIVRGALAGQGIEGEVAHILTSPPQSRRRARLAARRLKKGALLGFHARASDTVIDNPNCRILTPGLMALRPALLDLTALAASRSREIGLTITDSPVGADVVLEDGRDLDVALRQDAAAWAARAGVARFTWNNELVFLREGPWQAMGRARVVPPPGAFLQATREGEAALVSLVREATRDAARVADLFAGVGTFALALAETAEVHAVEGEAAMLDALQKGWRGAPGLRRVTTEARDLFRRPLLAQDLKRFDAAVIDPPRAGAEAQVRELANAHVPVVAYVSCHPASFARDAKTLLGAGYRMDPITVVDQFRWSPHVELATRFSLG</sequence>
<keyword evidence="1 4" id="KW-0489">Methyltransferase</keyword>
<dbReference type="PROSITE" id="PS01230">
    <property type="entry name" value="TRMA_1"/>
    <property type="match status" value="1"/>
</dbReference>
<keyword evidence="2 4" id="KW-0808">Transferase</keyword>
<dbReference type="PROSITE" id="PS51687">
    <property type="entry name" value="SAM_MT_RNA_M5U"/>
    <property type="match status" value="1"/>
</dbReference>
<dbReference type="InterPro" id="IPR029063">
    <property type="entry name" value="SAM-dependent_MTases_sf"/>
</dbReference>
<comment type="similarity">
    <text evidence="4">Belongs to the class I-like SAM-binding methyltransferase superfamily. RNA M5U methyltransferase family.</text>
</comment>
<dbReference type="InterPro" id="IPR010280">
    <property type="entry name" value="U5_MeTrfase_fam"/>
</dbReference>
<evidence type="ECO:0000256" key="4">
    <source>
        <dbReference type="PROSITE-ProRule" id="PRU01024"/>
    </source>
</evidence>
<evidence type="ECO:0000256" key="2">
    <source>
        <dbReference type="ARBA" id="ARBA00022679"/>
    </source>
</evidence>
<feature type="binding site" evidence="4">
    <location>
        <position position="290"/>
    </location>
    <ligand>
        <name>S-adenosyl-L-methionine</name>
        <dbReference type="ChEBI" id="CHEBI:59789"/>
    </ligand>
</feature>
<evidence type="ECO:0000256" key="1">
    <source>
        <dbReference type="ARBA" id="ARBA00022603"/>
    </source>
</evidence>
<dbReference type="Gene3D" id="3.40.50.150">
    <property type="entry name" value="Vaccinia Virus protein VP39"/>
    <property type="match status" value="1"/>
</dbReference>
<evidence type="ECO:0000256" key="3">
    <source>
        <dbReference type="ARBA" id="ARBA00022691"/>
    </source>
</evidence>
<organism evidence="6 7">
    <name type="scientific">Rubellimicrobium rubrum</name>
    <dbReference type="NCBI Taxonomy" id="2585369"/>
    <lineage>
        <taxon>Bacteria</taxon>
        <taxon>Pseudomonadati</taxon>
        <taxon>Pseudomonadota</taxon>
        <taxon>Alphaproteobacteria</taxon>
        <taxon>Rhodobacterales</taxon>
        <taxon>Roseobacteraceae</taxon>
        <taxon>Rubellimicrobium</taxon>
    </lineage>
</organism>
<accession>A0A5C4MQK7</accession>
<dbReference type="OrthoDB" id="9804590at2"/>
<dbReference type="PANTHER" id="PTHR11061:SF49">
    <property type="entry name" value="23S RRNA (URACIL(1939)-C(5))-METHYLTRANSFERASE RLMD"/>
    <property type="match status" value="1"/>
</dbReference>
<comment type="caution">
    <text evidence="6">The sequence shown here is derived from an EMBL/GenBank/DDBJ whole genome shotgun (WGS) entry which is preliminary data.</text>
</comment>
<protein>
    <submittedName>
        <fullName evidence="6">Class I SAM-dependent RNA methyltransferase</fullName>
    </submittedName>
</protein>
<dbReference type="SUPFAM" id="SSF53335">
    <property type="entry name" value="S-adenosyl-L-methionine-dependent methyltransferases"/>
    <property type="match status" value="1"/>
</dbReference>
<feature type="binding site" evidence="4">
    <location>
        <position position="338"/>
    </location>
    <ligand>
        <name>S-adenosyl-L-methionine</name>
        <dbReference type="ChEBI" id="CHEBI:59789"/>
    </ligand>
</feature>
<reference evidence="6 7" key="1">
    <citation type="submission" date="2019-06" db="EMBL/GenBank/DDBJ databases">
        <title>YIM 131921 draft genome.</title>
        <authorList>
            <person name="Jiang L."/>
        </authorList>
    </citation>
    <scope>NUCLEOTIDE SEQUENCE [LARGE SCALE GENOMIC DNA]</scope>
    <source>
        <strain evidence="6 7">YIM 131921</strain>
    </source>
</reference>
<feature type="binding site" evidence="4">
    <location>
        <position position="270"/>
    </location>
    <ligand>
        <name>S-adenosyl-L-methionine</name>
        <dbReference type="ChEBI" id="CHEBI:59789"/>
    </ligand>
</feature>
<gene>
    <name evidence="6" type="ORF">FHG66_14800</name>
</gene>
<dbReference type="CDD" id="cd02440">
    <property type="entry name" value="AdoMet_MTases"/>
    <property type="match status" value="1"/>
</dbReference>
<dbReference type="Pfam" id="PF05958">
    <property type="entry name" value="tRNA_U5-meth_tr"/>
    <property type="match status" value="1"/>
</dbReference>
<feature type="active site" description="Nucleophile" evidence="4">
    <location>
        <position position="364"/>
    </location>
</feature>
<name>A0A5C4MQK7_9RHOB</name>
<dbReference type="PANTHER" id="PTHR11061">
    <property type="entry name" value="RNA M5U METHYLTRANSFERASE"/>
    <property type="match status" value="1"/>
</dbReference>
<dbReference type="InterPro" id="IPR030390">
    <property type="entry name" value="MeTrfase_TrmA_AS"/>
</dbReference>